<dbReference type="AlphaFoldDB" id="A0A7S4G664"/>
<dbReference type="Gene3D" id="3.10.129.10">
    <property type="entry name" value="Hotdog Thioesterase"/>
    <property type="match status" value="2"/>
</dbReference>
<accession>A0A7S4G664</accession>
<dbReference type="InterPro" id="IPR029069">
    <property type="entry name" value="HotDog_dom_sf"/>
</dbReference>
<feature type="region of interest" description="Disordered" evidence="1">
    <location>
        <begin position="79"/>
        <end position="140"/>
    </location>
</feature>
<sequence length="430" mass="45683">MAADPEKIQALVQDLSTKMPGVPAPDPNQVLCWSELELQLYFSSGGALKPKVKAKPTPKPAAAAPAVAAPAVVPPAPAATAAPVTLPSPSPSSEPPESGLPASGSTGAEPSSPTSKDSTGSSRPNFPRRTTVQRPPNAPPAHKLDVVVYIEHTDSYQIVYNANYVSFCLHSLQDFYGLPALLELQHTDSICMNMLTLHGMRCLQSAILGDHLSVFSTRIDHTENADTWYCSIHPSGGGQPVIYDCLVTVGFFGASGTAVAIPPVIQQREPPHGKVVQSGILRKTTPSPGRLAKESCFSATCWLDTTDASGCLDPVFVLKLFERGRTNAFDGPSGLKTLQDAGVKVVVFRVENVQLHPPASRALVGQAIDVRTRMEYQEKLIVFEQSLWLPGAAAPTILGTVVCLAIDAVTGETIQPANCTPLQRFIQATP</sequence>
<evidence type="ECO:0000256" key="1">
    <source>
        <dbReference type="SAM" id="MobiDB-lite"/>
    </source>
</evidence>
<feature type="compositionally biased region" description="Low complexity" evidence="1">
    <location>
        <begin position="95"/>
        <end position="122"/>
    </location>
</feature>
<name>A0A7S4G664_9EUGL</name>
<reference evidence="2" key="1">
    <citation type="submission" date="2021-01" db="EMBL/GenBank/DDBJ databases">
        <authorList>
            <person name="Corre E."/>
            <person name="Pelletier E."/>
            <person name="Niang G."/>
            <person name="Scheremetjew M."/>
            <person name="Finn R."/>
            <person name="Kale V."/>
            <person name="Holt S."/>
            <person name="Cochrane G."/>
            <person name="Meng A."/>
            <person name="Brown T."/>
            <person name="Cohen L."/>
        </authorList>
    </citation>
    <scope>NUCLEOTIDE SEQUENCE</scope>
    <source>
        <strain evidence="2">CCMP1594</strain>
    </source>
</reference>
<dbReference type="SUPFAM" id="SSF54637">
    <property type="entry name" value="Thioesterase/thiol ester dehydrase-isomerase"/>
    <property type="match status" value="1"/>
</dbReference>
<proteinExistence type="predicted"/>
<evidence type="ECO:0008006" key="3">
    <source>
        <dbReference type="Google" id="ProtNLM"/>
    </source>
</evidence>
<organism evidence="2">
    <name type="scientific">Eutreptiella gymnastica</name>
    <dbReference type="NCBI Taxonomy" id="73025"/>
    <lineage>
        <taxon>Eukaryota</taxon>
        <taxon>Discoba</taxon>
        <taxon>Euglenozoa</taxon>
        <taxon>Euglenida</taxon>
        <taxon>Spirocuta</taxon>
        <taxon>Euglenophyceae</taxon>
        <taxon>Eutreptiales</taxon>
        <taxon>Eutreptiaceae</taxon>
        <taxon>Eutreptiella</taxon>
    </lineage>
</organism>
<protein>
    <recommendedName>
        <fullName evidence="3">Thioesterase domain-containing protein</fullName>
    </recommendedName>
</protein>
<dbReference type="EMBL" id="HBJA01109301">
    <property type="protein sequence ID" value="CAE0826455.1"/>
    <property type="molecule type" value="Transcribed_RNA"/>
</dbReference>
<gene>
    <name evidence="2" type="ORF">EGYM00163_LOCUS37712</name>
</gene>
<evidence type="ECO:0000313" key="2">
    <source>
        <dbReference type="EMBL" id="CAE0826455.1"/>
    </source>
</evidence>